<evidence type="ECO:0000313" key="3">
    <source>
        <dbReference type="Proteomes" id="UP000014480"/>
    </source>
</evidence>
<gene>
    <name evidence="2" type="ORF">Cob_v004895</name>
</gene>
<organism evidence="2 3">
    <name type="scientific">Colletotrichum orbiculare (strain 104-T / ATCC 96160 / CBS 514.97 / LARS 414 / MAFF 240422)</name>
    <name type="common">Cucumber anthracnose fungus</name>
    <name type="synonym">Colletotrichum lagenarium</name>
    <dbReference type="NCBI Taxonomy" id="1213857"/>
    <lineage>
        <taxon>Eukaryota</taxon>
        <taxon>Fungi</taxon>
        <taxon>Dikarya</taxon>
        <taxon>Ascomycota</taxon>
        <taxon>Pezizomycotina</taxon>
        <taxon>Sordariomycetes</taxon>
        <taxon>Hypocreomycetidae</taxon>
        <taxon>Glomerellales</taxon>
        <taxon>Glomerellaceae</taxon>
        <taxon>Colletotrichum</taxon>
        <taxon>Colletotrichum orbiculare species complex</taxon>
    </lineage>
</organism>
<evidence type="ECO:0000256" key="1">
    <source>
        <dbReference type="SAM" id="MobiDB-lite"/>
    </source>
</evidence>
<dbReference type="AlphaFoldDB" id="A0A484FYF8"/>
<dbReference type="OrthoDB" id="5300765at2759"/>
<protein>
    <recommendedName>
        <fullName evidence="4">Sialidase</fullName>
    </recommendedName>
</protein>
<evidence type="ECO:0000313" key="2">
    <source>
        <dbReference type="EMBL" id="TDZ22147.1"/>
    </source>
</evidence>
<feature type="compositionally biased region" description="Low complexity" evidence="1">
    <location>
        <begin position="362"/>
        <end position="375"/>
    </location>
</feature>
<feature type="region of interest" description="Disordered" evidence="1">
    <location>
        <begin position="358"/>
        <end position="386"/>
    </location>
</feature>
<dbReference type="STRING" id="1213857.A0A484FYF8"/>
<reference evidence="3" key="2">
    <citation type="journal article" date="2019" name="Mol. Plant Microbe Interact.">
        <title>Genome sequence resources for four phytopathogenic fungi from the Colletotrichum orbiculare species complex.</title>
        <authorList>
            <person name="Gan P."/>
            <person name="Tsushima A."/>
            <person name="Narusaka M."/>
            <person name="Narusaka Y."/>
            <person name="Takano Y."/>
            <person name="Kubo Y."/>
            <person name="Shirasu K."/>
        </authorList>
    </citation>
    <scope>GENOME REANNOTATION</scope>
    <source>
        <strain evidence="3">104-T / ATCC 96160 / CBS 514.97 / LARS 414 / MAFF 240422</strain>
    </source>
</reference>
<reference evidence="3" key="1">
    <citation type="journal article" date="2013" name="New Phytol.">
        <title>Comparative genomic and transcriptomic analyses reveal the hemibiotrophic stage shift of Colletotrichum fungi.</title>
        <authorList>
            <person name="Gan P."/>
            <person name="Ikeda K."/>
            <person name="Irieda H."/>
            <person name="Narusaka M."/>
            <person name="O'Connell R.J."/>
            <person name="Narusaka Y."/>
            <person name="Takano Y."/>
            <person name="Kubo Y."/>
            <person name="Shirasu K."/>
        </authorList>
    </citation>
    <scope>NUCLEOTIDE SEQUENCE [LARGE SCALE GENOMIC DNA]</scope>
    <source>
        <strain evidence="3">104-T / ATCC 96160 / CBS 514.97 / LARS 414 / MAFF 240422</strain>
    </source>
</reference>
<name>A0A484FYF8_COLOR</name>
<dbReference type="Proteomes" id="UP000014480">
    <property type="component" value="Unassembled WGS sequence"/>
</dbReference>
<feature type="compositionally biased region" description="Polar residues" evidence="1">
    <location>
        <begin position="61"/>
        <end position="81"/>
    </location>
</feature>
<proteinExistence type="predicted"/>
<evidence type="ECO:0008006" key="4">
    <source>
        <dbReference type="Google" id="ProtNLM"/>
    </source>
</evidence>
<keyword evidence="3" id="KW-1185">Reference proteome</keyword>
<feature type="compositionally biased region" description="Low complexity" evidence="1">
    <location>
        <begin position="117"/>
        <end position="132"/>
    </location>
</feature>
<sequence>MAMSSLAADNLSFDFVFPSCEPATPPSFSFDSSLLDLSYHQPPTNPGHNRSRSNGSVYSFVSSAADSTPDSVSTRMTTPSRASPPIRQHGPLLLPKIRSQDQAIESAPKRVKPSPKARAPASRRSITAAAASAFRPTHARSYTNPEPITWNMPSSFVSQPEEPSASSLLCSPVIFADDVPSRRASTCSLDNQTLDRYGFPTYRQMPSYLPSASSAAPQQPSEAFMFPSYTAAPRALSPLSLCSTPDPTPSTTLMSYLTGPNPAPSLVRTISFPLRDPTTKHFWWDVRQIRSWPSFNLSTILSLPGASGLLHCPVPAPLLPSPAQTPRHPETEAALHGIYASHYIPKLNAALAISSPRPMQFSSSSSTTGGSSTSSNKNPEPLFTASPAGEPASAAAIFGGKPTARVVGLVRSFDRFNTGMRVEGNIKRVEYLRGLAALHHAMREHGCRYGFILTEIELVVVRNGTDTVPHFGFLEVTSVPLAAAAAAAGADADADADETAGEGVLTACLALWGLCMMAGEDAPVGGGVVAHWKAEIGAPAEGTRRKALPRDEWMPKPQLAEKREAKRARGWVLPEDAVGRKELGKRGVRYVYARDSVKILVPRTVRVCLEVQRIEIAVATPIVDTFHRIVMTRAEVCQFYGNAPFCDPKCPEGWTEKGRDDKGGGSACWTGKKILCCLKVDDDGKSKA</sequence>
<feature type="region of interest" description="Disordered" evidence="1">
    <location>
        <begin position="61"/>
        <end position="132"/>
    </location>
</feature>
<accession>A0A484FYF8</accession>
<comment type="caution">
    <text evidence="2">The sequence shown here is derived from an EMBL/GenBank/DDBJ whole genome shotgun (WGS) entry which is preliminary data.</text>
</comment>
<dbReference type="EMBL" id="AMCV02000011">
    <property type="protein sequence ID" value="TDZ22147.1"/>
    <property type="molecule type" value="Genomic_DNA"/>
</dbReference>